<dbReference type="Gene3D" id="3.10.580.10">
    <property type="entry name" value="CBS-domain"/>
    <property type="match status" value="1"/>
</dbReference>
<evidence type="ECO:0000259" key="3">
    <source>
        <dbReference type="PROSITE" id="PS51371"/>
    </source>
</evidence>
<gene>
    <name evidence="4" type="ORF">MIZ03_0469</name>
</gene>
<dbReference type="Pfam" id="PF00571">
    <property type="entry name" value="CBS"/>
    <property type="match status" value="2"/>
</dbReference>
<dbReference type="SMART" id="SM00116">
    <property type="entry name" value="CBS"/>
    <property type="match status" value="2"/>
</dbReference>
<name>A0ABM7MHA7_9BURK</name>
<protein>
    <submittedName>
        <fullName evidence="4">Inosine-5'-monophosphate dehydrogenase</fullName>
    </submittedName>
</protein>
<dbReference type="Proteomes" id="UP000824366">
    <property type="component" value="Chromosome"/>
</dbReference>
<dbReference type="PROSITE" id="PS51371">
    <property type="entry name" value="CBS"/>
    <property type="match status" value="2"/>
</dbReference>
<organism evidence="4 5">
    <name type="scientific">Rhodoferax lithotrophicus</name>
    <dbReference type="NCBI Taxonomy" id="2798804"/>
    <lineage>
        <taxon>Bacteria</taxon>
        <taxon>Pseudomonadati</taxon>
        <taxon>Pseudomonadota</taxon>
        <taxon>Betaproteobacteria</taxon>
        <taxon>Burkholderiales</taxon>
        <taxon>Comamonadaceae</taxon>
        <taxon>Rhodoferax</taxon>
    </lineage>
</organism>
<sequence>MFFVYGTSGQLFRGSMEQLRQIHGVGSLARARRSAAVGRDGRDAVEQPGSAFAVLAGLVRKDDVPRHPVVAAYSQTQQVTSQRHPLSTVGDVMSQHPITLTDSASVLDGWQLLAEKGVGQAPVVDAAGHLVGLLTRADLLKPERLPTAEQQVQAWQILMHQNVKDIMWTPVPSVGPVADLRRVAQVLLDTGLPGLPVVDEQGKVNGFVSRTDILRAVVNDPPLDLWG</sequence>
<proteinExistence type="predicted"/>
<keyword evidence="5" id="KW-1185">Reference proteome</keyword>
<evidence type="ECO:0000313" key="4">
    <source>
        <dbReference type="EMBL" id="BCO25607.1"/>
    </source>
</evidence>
<keyword evidence="1 2" id="KW-0129">CBS domain</keyword>
<dbReference type="InterPro" id="IPR046342">
    <property type="entry name" value="CBS_dom_sf"/>
</dbReference>
<feature type="domain" description="CBS" evidence="3">
    <location>
        <begin position="93"/>
        <end position="149"/>
    </location>
</feature>
<dbReference type="InterPro" id="IPR000644">
    <property type="entry name" value="CBS_dom"/>
</dbReference>
<dbReference type="InterPro" id="IPR051257">
    <property type="entry name" value="Diverse_CBS-Domain"/>
</dbReference>
<dbReference type="RefSeq" id="WP_223907576.1">
    <property type="nucleotide sequence ID" value="NZ_AP024238.1"/>
</dbReference>
<dbReference type="PANTHER" id="PTHR43080">
    <property type="entry name" value="CBS DOMAIN-CONTAINING PROTEIN CBSX3, MITOCHONDRIAL"/>
    <property type="match status" value="1"/>
</dbReference>
<evidence type="ECO:0000256" key="2">
    <source>
        <dbReference type="PROSITE-ProRule" id="PRU00703"/>
    </source>
</evidence>
<dbReference type="EMBL" id="AP024238">
    <property type="protein sequence ID" value="BCO25607.1"/>
    <property type="molecule type" value="Genomic_DNA"/>
</dbReference>
<dbReference type="SUPFAM" id="SSF54631">
    <property type="entry name" value="CBS-domain pair"/>
    <property type="match status" value="1"/>
</dbReference>
<accession>A0ABM7MHA7</accession>
<feature type="domain" description="CBS" evidence="3">
    <location>
        <begin position="167"/>
        <end position="225"/>
    </location>
</feature>
<reference evidence="4 5" key="1">
    <citation type="journal article" date="2021" name="Microbiol. Spectr.">
        <title>A Single Bacterium Capable of Oxidation and Reduction of Iron at Circumneutral pH.</title>
        <authorList>
            <person name="Kato S."/>
            <person name="Ohkuma M."/>
        </authorList>
    </citation>
    <scope>NUCLEOTIDE SEQUENCE [LARGE SCALE GENOMIC DNA]</scope>
    <source>
        <strain evidence="4 5">MIZ03</strain>
    </source>
</reference>
<evidence type="ECO:0000256" key="1">
    <source>
        <dbReference type="ARBA" id="ARBA00023122"/>
    </source>
</evidence>
<dbReference type="PANTHER" id="PTHR43080:SF29">
    <property type="entry name" value="OS02G0818000 PROTEIN"/>
    <property type="match status" value="1"/>
</dbReference>
<evidence type="ECO:0000313" key="5">
    <source>
        <dbReference type="Proteomes" id="UP000824366"/>
    </source>
</evidence>